<name>A0ABV5H4M2_9FLAO</name>
<dbReference type="Pfam" id="PF04773">
    <property type="entry name" value="FecR"/>
    <property type="match status" value="1"/>
</dbReference>
<dbReference type="EMBL" id="JBHMFA010000035">
    <property type="protein sequence ID" value="MFB9106859.1"/>
    <property type="molecule type" value="Genomic_DNA"/>
</dbReference>
<reference evidence="3 4" key="1">
    <citation type="submission" date="2024-09" db="EMBL/GenBank/DDBJ databases">
        <authorList>
            <person name="Sun Q."/>
            <person name="Mori K."/>
        </authorList>
    </citation>
    <scope>NUCLEOTIDE SEQUENCE [LARGE SCALE GENOMIC DNA]</scope>
    <source>
        <strain evidence="3 4">CECT 8300</strain>
    </source>
</reference>
<comment type="caution">
    <text evidence="3">The sequence shown here is derived from an EMBL/GenBank/DDBJ whole genome shotgun (WGS) entry which is preliminary data.</text>
</comment>
<feature type="domain" description="FecR protein" evidence="1">
    <location>
        <begin position="168"/>
        <end position="262"/>
    </location>
</feature>
<organism evidence="3 4">
    <name type="scientific">Algibacter miyuki</name>
    <dbReference type="NCBI Taxonomy" id="1306933"/>
    <lineage>
        <taxon>Bacteria</taxon>
        <taxon>Pseudomonadati</taxon>
        <taxon>Bacteroidota</taxon>
        <taxon>Flavobacteriia</taxon>
        <taxon>Flavobacteriales</taxon>
        <taxon>Flavobacteriaceae</taxon>
        <taxon>Algibacter</taxon>
    </lineage>
</organism>
<gene>
    <name evidence="3" type="ORF">ACFFU1_18265</name>
</gene>
<protein>
    <submittedName>
        <fullName evidence="3">FecR family protein</fullName>
    </submittedName>
</protein>
<dbReference type="PIRSF" id="PIRSF018266">
    <property type="entry name" value="FecR"/>
    <property type="match status" value="1"/>
</dbReference>
<evidence type="ECO:0000259" key="1">
    <source>
        <dbReference type="Pfam" id="PF04773"/>
    </source>
</evidence>
<dbReference type="Gene3D" id="3.55.50.30">
    <property type="match status" value="1"/>
</dbReference>
<dbReference type="Proteomes" id="UP001589590">
    <property type="component" value="Unassembled WGS sequence"/>
</dbReference>
<evidence type="ECO:0000313" key="3">
    <source>
        <dbReference type="EMBL" id="MFB9106859.1"/>
    </source>
</evidence>
<feature type="domain" description="Protein FecR C-terminal" evidence="2">
    <location>
        <begin position="306"/>
        <end position="374"/>
    </location>
</feature>
<dbReference type="Gene3D" id="2.60.120.1440">
    <property type="match status" value="1"/>
</dbReference>
<evidence type="ECO:0000313" key="4">
    <source>
        <dbReference type="Proteomes" id="UP001589590"/>
    </source>
</evidence>
<dbReference type="PANTHER" id="PTHR30273:SF2">
    <property type="entry name" value="PROTEIN FECR"/>
    <property type="match status" value="1"/>
</dbReference>
<dbReference type="RefSeq" id="WP_290270897.1">
    <property type="nucleotide sequence ID" value="NZ_JAUFQP010000010.1"/>
</dbReference>
<proteinExistence type="predicted"/>
<keyword evidence="4" id="KW-1185">Reference proteome</keyword>
<dbReference type="InterPro" id="IPR006860">
    <property type="entry name" value="FecR"/>
</dbReference>
<dbReference type="InterPro" id="IPR032508">
    <property type="entry name" value="FecR_C"/>
</dbReference>
<dbReference type="Pfam" id="PF16344">
    <property type="entry name" value="FecR_C"/>
    <property type="match status" value="1"/>
</dbReference>
<sequence length="377" mass="43288">MEFKLILKKLNDTLSEEEATIFWEWYNESELHKAYFKKVQGNYHDDNLLIDIEKGWNAIEKKIKPKEVKKTNYLKYVAAASIVLLISITFLIKKENVNEVVDPVITNNTIKIGSDKATLTLEDGTAISLEKGKQYISDNLSSDGEALVYKEPSVATKEIIYNYLTIPRGGQYFVKLSDGTQVWLNSETQLKYPVSFREGASRQVELVYGEAYFDVSHSSEHNGADFKVLHNLQEIQVLGTEFNVKAYKDETSIATTLVKGKVVVSVENQRKVLKPREQFNLNTDTKKSSVSSVDVYSEIAWKNGLFSFKDKTLKDIMKTLSRWYDVEIVFEDKSLEDIHFKGVLNKNQDIEDILKLIQNINFIEAYDIENKTIFLKN</sequence>
<evidence type="ECO:0000259" key="2">
    <source>
        <dbReference type="Pfam" id="PF16344"/>
    </source>
</evidence>
<dbReference type="InterPro" id="IPR012373">
    <property type="entry name" value="Ferrdict_sens_TM"/>
</dbReference>
<dbReference type="PANTHER" id="PTHR30273">
    <property type="entry name" value="PERIPLASMIC SIGNAL SENSOR AND SIGMA FACTOR ACTIVATOR FECR-RELATED"/>
    <property type="match status" value="1"/>
</dbReference>
<accession>A0ABV5H4M2</accession>